<evidence type="ECO:0000313" key="2">
    <source>
        <dbReference type="Proteomes" id="UP001162162"/>
    </source>
</evidence>
<dbReference type="Proteomes" id="UP001162162">
    <property type="component" value="Unassembled WGS sequence"/>
</dbReference>
<keyword evidence="2" id="KW-1185">Reference proteome</keyword>
<dbReference type="EMBL" id="JAPWTK010000239">
    <property type="protein sequence ID" value="KAJ8944787.1"/>
    <property type="molecule type" value="Genomic_DNA"/>
</dbReference>
<gene>
    <name evidence="1" type="ORF">NQ318_003655</name>
</gene>
<name>A0AAV8Y2T0_9CUCU</name>
<proteinExistence type="predicted"/>
<dbReference type="AlphaFoldDB" id="A0AAV8Y2T0"/>
<feature type="non-terminal residue" evidence="1">
    <location>
        <position position="1"/>
    </location>
</feature>
<sequence>YYYLNERTNISSPFCITNKLNKILAHTNSDDNEELFEDFSVLETDQYESFESAREILFKDVNDSIIQELNKCVSVEEVLNLIKIRKDSFDDAHFTQTIFVLKDLQNMCHHFSSEVTTKKFVENLCNDKEFHGLITSIEEKLNKFDPKYLSYVVLYLNKLGIVVEEQIIQKILLQIRDHLLKHFSLDICSRFLQVLFNENSVRPYYMSLNLIPMVTSHIGECKSVDDLQNLTICLSSLHNIMTSKLLKKYREQVRDFIDSKKIKGTDYPVILKIISFLSFARWIDESVSLMSDCILLMKNEICLFNMQQIISLYEVFFKIQEPGEILSNMQRCSAMHLQRFESEQLDVNTRLKLFSSVIYFSSPTHRVQFRKDIDKYLNEINNYKALNLLRKIFSYVKISDGKLCARYWSLSLKMLEENADTPNIVRLCQNYMYMNTDIDGYRYYKFEHRIMRYIYESIKEKRLLSPSMISNYLSFAMVYGKSEMVLQHLIHKFEENVTQFNANDCLKISHSILLVKDIKDGCIQEKQVDKIKKILNRCSEELVARNESDYLQNNVLIKASILRNDYDSYMIENLLTKYKEMDYMSSKFIENICFILQTTDSLIPEVINKCTEYVIKHSNNMLGFNIEKLLFLCFHMAYYPINADKDQERLSGLAFLQSALSLCYFHKLPSSFVKHIFNVEFMEKLDEELANCYSKVTHSNHVFLDDANMVGETCIECNKVVRG</sequence>
<reference evidence="1" key="1">
    <citation type="journal article" date="2023" name="Insect Mol. Biol.">
        <title>Genome sequencing provides insights into the evolution of gene families encoding plant cell wall-degrading enzymes in longhorned beetles.</title>
        <authorList>
            <person name="Shin N.R."/>
            <person name="Okamura Y."/>
            <person name="Kirsch R."/>
            <person name="Pauchet Y."/>
        </authorList>
    </citation>
    <scope>NUCLEOTIDE SEQUENCE</scope>
    <source>
        <strain evidence="1">AMC_N1</strain>
    </source>
</reference>
<organism evidence="1 2">
    <name type="scientific">Aromia moschata</name>
    <dbReference type="NCBI Taxonomy" id="1265417"/>
    <lineage>
        <taxon>Eukaryota</taxon>
        <taxon>Metazoa</taxon>
        <taxon>Ecdysozoa</taxon>
        <taxon>Arthropoda</taxon>
        <taxon>Hexapoda</taxon>
        <taxon>Insecta</taxon>
        <taxon>Pterygota</taxon>
        <taxon>Neoptera</taxon>
        <taxon>Endopterygota</taxon>
        <taxon>Coleoptera</taxon>
        <taxon>Polyphaga</taxon>
        <taxon>Cucujiformia</taxon>
        <taxon>Chrysomeloidea</taxon>
        <taxon>Cerambycidae</taxon>
        <taxon>Cerambycinae</taxon>
        <taxon>Callichromatini</taxon>
        <taxon>Aromia</taxon>
    </lineage>
</organism>
<protein>
    <submittedName>
        <fullName evidence="1">Uncharacterized protein</fullName>
    </submittedName>
</protein>
<evidence type="ECO:0000313" key="1">
    <source>
        <dbReference type="EMBL" id="KAJ8944787.1"/>
    </source>
</evidence>
<accession>A0AAV8Y2T0</accession>
<comment type="caution">
    <text evidence="1">The sequence shown here is derived from an EMBL/GenBank/DDBJ whole genome shotgun (WGS) entry which is preliminary data.</text>
</comment>